<dbReference type="AlphaFoldDB" id="A0A8X6NMQ8"/>
<dbReference type="Proteomes" id="UP000887013">
    <property type="component" value="Unassembled WGS sequence"/>
</dbReference>
<sequence length="104" mass="11194">MDDNVRKSSEEEFYLVFLLLINLIDRKCLVDLADQTATVRSAAAVLQPPSAHPAANATLADAANGTRSVTAAIANAAVRPSANEAGLIIEMRSILRNSKMHLEY</sequence>
<evidence type="ECO:0000313" key="2">
    <source>
        <dbReference type="Proteomes" id="UP000887013"/>
    </source>
</evidence>
<accession>A0A8X6NMQ8</accession>
<proteinExistence type="predicted"/>
<reference evidence="1" key="1">
    <citation type="submission" date="2020-08" db="EMBL/GenBank/DDBJ databases">
        <title>Multicomponent nature underlies the extraordinary mechanical properties of spider dragline silk.</title>
        <authorList>
            <person name="Kono N."/>
            <person name="Nakamura H."/>
            <person name="Mori M."/>
            <person name="Yoshida Y."/>
            <person name="Ohtoshi R."/>
            <person name="Malay A.D."/>
            <person name="Moran D.A.P."/>
            <person name="Tomita M."/>
            <person name="Numata K."/>
            <person name="Arakawa K."/>
        </authorList>
    </citation>
    <scope>NUCLEOTIDE SEQUENCE</scope>
</reference>
<name>A0A8X6NMQ8_NEPPI</name>
<protein>
    <submittedName>
        <fullName evidence="1">Uncharacterized protein</fullName>
    </submittedName>
</protein>
<comment type="caution">
    <text evidence="1">The sequence shown here is derived from an EMBL/GenBank/DDBJ whole genome shotgun (WGS) entry which is preliminary data.</text>
</comment>
<evidence type="ECO:0000313" key="1">
    <source>
        <dbReference type="EMBL" id="GFT21282.1"/>
    </source>
</evidence>
<organism evidence="1 2">
    <name type="scientific">Nephila pilipes</name>
    <name type="common">Giant wood spider</name>
    <name type="synonym">Nephila maculata</name>
    <dbReference type="NCBI Taxonomy" id="299642"/>
    <lineage>
        <taxon>Eukaryota</taxon>
        <taxon>Metazoa</taxon>
        <taxon>Ecdysozoa</taxon>
        <taxon>Arthropoda</taxon>
        <taxon>Chelicerata</taxon>
        <taxon>Arachnida</taxon>
        <taxon>Araneae</taxon>
        <taxon>Araneomorphae</taxon>
        <taxon>Entelegynae</taxon>
        <taxon>Araneoidea</taxon>
        <taxon>Nephilidae</taxon>
        <taxon>Nephila</taxon>
    </lineage>
</organism>
<gene>
    <name evidence="1" type="ORF">NPIL_89141</name>
</gene>
<keyword evidence="2" id="KW-1185">Reference proteome</keyword>
<dbReference type="EMBL" id="BMAW01105839">
    <property type="protein sequence ID" value="GFT21282.1"/>
    <property type="molecule type" value="Genomic_DNA"/>
</dbReference>